<accession>A0A5B8MV94</accession>
<dbReference type="NCBIfam" id="TIGR02180">
    <property type="entry name" value="GRX_euk"/>
    <property type="match status" value="1"/>
</dbReference>
<dbReference type="EMBL" id="CP031045">
    <property type="protein sequence ID" value="QDZ24241.1"/>
    <property type="molecule type" value="Genomic_DNA"/>
</dbReference>
<dbReference type="PROSITE" id="PS51354">
    <property type="entry name" value="GLUTAREDOXIN_2"/>
    <property type="match status" value="1"/>
</dbReference>
<dbReference type="Gene3D" id="3.40.30.10">
    <property type="entry name" value="Glutaredoxin"/>
    <property type="match status" value="1"/>
</dbReference>
<evidence type="ECO:0000313" key="7">
    <source>
        <dbReference type="EMBL" id="QDZ24241.1"/>
    </source>
</evidence>
<dbReference type="CDD" id="cd03419">
    <property type="entry name" value="GRX_GRXh_1_2_like"/>
    <property type="match status" value="1"/>
</dbReference>
<dbReference type="AlphaFoldDB" id="A0A5B8MV94"/>
<gene>
    <name evidence="7" type="ORF">A3770_12p67590</name>
</gene>
<reference evidence="7 8" key="1">
    <citation type="submission" date="2018-07" db="EMBL/GenBank/DDBJ databases">
        <title>The complete nuclear genome of the prasinophyte Chloropicon primus (CCMP1205).</title>
        <authorList>
            <person name="Pombert J.-F."/>
            <person name="Otis C."/>
            <person name="Turmel M."/>
            <person name="Lemieux C."/>
        </authorList>
    </citation>
    <scope>NUCLEOTIDE SEQUENCE [LARGE SCALE GENOMIC DNA]</scope>
    <source>
        <strain evidence="7 8">CCMP1205</strain>
    </source>
</reference>
<dbReference type="PANTHER" id="PTHR45694">
    <property type="entry name" value="GLUTAREDOXIN 2"/>
    <property type="match status" value="1"/>
</dbReference>
<comment type="similarity">
    <text evidence="1">Belongs to the glutaredoxin family. CPYC subfamily.</text>
</comment>
<proteinExistence type="inferred from homology"/>
<dbReference type="GO" id="GO:0005737">
    <property type="term" value="C:cytoplasm"/>
    <property type="evidence" value="ECO:0007669"/>
    <property type="project" value="TreeGrafter"/>
</dbReference>
<evidence type="ECO:0000256" key="4">
    <source>
        <dbReference type="ARBA" id="ARBA00023157"/>
    </source>
</evidence>
<name>A0A5B8MV94_9CHLO</name>
<dbReference type="PROSITE" id="PS00195">
    <property type="entry name" value="GLUTAREDOXIN_1"/>
    <property type="match status" value="1"/>
</dbReference>
<dbReference type="InterPro" id="IPR014025">
    <property type="entry name" value="Glutaredoxin_subgr"/>
</dbReference>
<dbReference type="PRINTS" id="PR00160">
    <property type="entry name" value="GLUTAREDOXIN"/>
</dbReference>
<organism evidence="7 8">
    <name type="scientific">Chloropicon primus</name>
    <dbReference type="NCBI Taxonomy" id="1764295"/>
    <lineage>
        <taxon>Eukaryota</taxon>
        <taxon>Viridiplantae</taxon>
        <taxon>Chlorophyta</taxon>
        <taxon>Chloropicophyceae</taxon>
        <taxon>Chloropicales</taxon>
        <taxon>Chloropicaceae</taxon>
        <taxon>Chloropicon</taxon>
    </lineage>
</organism>
<dbReference type="InterPro" id="IPR011899">
    <property type="entry name" value="Glutaredoxin_euk/vir"/>
</dbReference>
<dbReference type="GO" id="GO:0015038">
    <property type="term" value="F:glutathione disulfide oxidoreductase activity"/>
    <property type="evidence" value="ECO:0007669"/>
    <property type="project" value="TreeGrafter"/>
</dbReference>
<keyword evidence="4" id="KW-1015">Disulfide bond</keyword>
<dbReference type="OrthoDB" id="418495at2759"/>
<protein>
    <submittedName>
        <fullName evidence="7">Glutaredoxin</fullName>
    </submittedName>
</protein>
<dbReference type="Pfam" id="PF00462">
    <property type="entry name" value="Glutaredoxin"/>
    <property type="match status" value="1"/>
</dbReference>
<dbReference type="SUPFAM" id="SSF52833">
    <property type="entry name" value="Thioredoxin-like"/>
    <property type="match status" value="1"/>
</dbReference>
<keyword evidence="2" id="KW-0813">Transport</keyword>
<dbReference type="STRING" id="1764295.A0A5B8MV94"/>
<evidence type="ECO:0000259" key="6">
    <source>
        <dbReference type="Pfam" id="PF00462"/>
    </source>
</evidence>
<evidence type="ECO:0000256" key="5">
    <source>
        <dbReference type="ARBA" id="ARBA00023284"/>
    </source>
</evidence>
<evidence type="ECO:0000256" key="1">
    <source>
        <dbReference type="ARBA" id="ARBA00007190"/>
    </source>
</evidence>
<dbReference type="Proteomes" id="UP000316726">
    <property type="component" value="Chromosome 12"/>
</dbReference>
<evidence type="ECO:0000256" key="2">
    <source>
        <dbReference type="ARBA" id="ARBA00022448"/>
    </source>
</evidence>
<dbReference type="PANTHER" id="PTHR45694:SF18">
    <property type="entry name" value="GLUTAREDOXIN-1-RELATED"/>
    <property type="match status" value="1"/>
</dbReference>
<dbReference type="InterPro" id="IPR036249">
    <property type="entry name" value="Thioredoxin-like_sf"/>
</dbReference>
<sequence>MTKAGGSGSEDGGGLVEKIASLNAENGVVIYSKSWCPFCSQAKAIFDGLDTQYFALELDEIEEGPDVQEALQELTGVRTVPQVFVKGEFIGGCDDTKEALARGDLQKLVAKL</sequence>
<evidence type="ECO:0000313" key="8">
    <source>
        <dbReference type="Proteomes" id="UP000316726"/>
    </source>
</evidence>
<dbReference type="FunFam" id="3.40.30.10:FF:000026">
    <property type="entry name" value="Glutaredoxin 2"/>
    <property type="match status" value="1"/>
</dbReference>
<dbReference type="InterPro" id="IPR011767">
    <property type="entry name" value="GLR_AS"/>
</dbReference>
<evidence type="ECO:0000256" key="3">
    <source>
        <dbReference type="ARBA" id="ARBA00022982"/>
    </source>
</evidence>
<dbReference type="InterPro" id="IPR002109">
    <property type="entry name" value="Glutaredoxin"/>
</dbReference>
<feature type="domain" description="Glutaredoxin" evidence="6">
    <location>
        <begin position="28"/>
        <end position="90"/>
    </location>
</feature>
<keyword evidence="3" id="KW-0249">Electron transport</keyword>
<dbReference type="GO" id="GO:0034599">
    <property type="term" value="P:cellular response to oxidative stress"/>
    <property type="evidence" value="ECO:0007669"/>
    <property type="project" value="TreeGrafter"/>
</dbReference>
<keyword evidence="8" id="KW-1185">Reference proteome</keyword>
<keyword evidence="5" id="KW-0676">Redox-active center</keyword>